<comment type="caution">
    <text evidence="13">The sequence shown here is derived from an EMBL/GenBank/DDBJ whole genome shotgun (WGS) entry which is preliminary data.</text>
</comment>
<feature type="signal peptide" evidence="11">
    <location>
        <begin position="1"/>
        <end position="20"/>
    </location>
</feature>
<keyword evidence="5" id="KW-0964">Secreted</keyword>
<dbReference type="InterPro" id="IPR013785">
    <property type="entry name" value="Aldolase_TIM"/>
</dbReference>
<dbReference type="PROSITE" id="PS00512">
    <property type="entry name" value="ALPHA_GALACTOSIDASE"/>
    <property type="match status" value="1"/>
</dbReference>
<dbReference type="SUPFAM" id="SSF51011">
    <property type="entry name" value="Glycosyl hydrolase domain"/>
    <property type="match status" value="1"/>
</dbReference>
<dbReference type="InterPro" id="IPR013780">
    <property type="entry name" value="Glyco_hydro_b"/>
</dbReference>
<evidence type="ECO:0000256" key="8">
    <source>
        <dbReference type="ARBA" id="ARBA00023180"/>
    </source>
</evidence>
<dbReference type="EC" id="3.2.1.22" evidence="10"/>
<dbReference type="InterPro" id="IPR002241">
    <property type="entry name" value="Glyco_hydro_27"/>
</dbReference>
<evidence type="ECO:0000256" key="6">
    <source>
        <dbReference type="ARBA" id="ARBA00022729"/>
    </source>
</evidence>
<dbReference type="InterPro" id="IPR017853">
    <property type="entry name" value="GH"/>
</dbReference>
<sequence>MHSTVFIAGWLLGLASLAAAFVSPDSTGRLPAMGWNSWNEYECNINEDVFITVARQLVALGLKDLGYQYVNIDDCWSDKKQRRNTSTNKLIPDAQKFPRGIIHTAELVHSMGLKLGIYSDAGTDTCGGYAGSLGYEEVDAATFSKWGIDYLKYDNCNVPSEWADEYEYTPEGPGSNAPTGYDWGTSNTAKRYRAMGDALQRQNRTIQYSLCAWGHAHVEQWGNTTGHSWRMWGDIMPAWKGKEKWSWGLMPIVNQASLFWESTDFGGHNDWDMLEVGNGDLTLEENRSHFALWCAFKSPLIIGTPLDTMRESILVILSNRELIDFNQDPVYGASAMPYKWGNERPAGTSDMEHPAAFWVGTSIKGIHIFLLNTQDTSVQMRAVFAEIPPLQAAANDEYLVHDMWTGKDLGTFKEYFELEVKTHDTAALRITMVDGKHPNVSWSPK</sequence>
<evidence type="ECO:0000256" key="11">
    <source>
        <dbReference type="SAM" id="SignalP"/>
    </source>
</evidence>
<dbReference type="InterPro" id="IPR000111">
    <property type="entry name" value="Glyco_hydro_27/36_CS"/>
</dbReference>
<dbReference type="GO" id="GO:0004557">
    <property type="term" value="F:alpha-galactosidase activity"/>
    <property type="evidence" value="ECO:0007669"/>
    <property type="project" value="UniProtKB-EC"/>
</dbReference>
<dbReference type="Gene3D" id="3.20.20.70">
    <property type="entry name" value="Aldolase class I"/>
    <property type="match status" value="1"/>
</dbReference>
<evidence type="ECO:0000256" key="4">
    <source>
        <dbReference type="ARBA" id="ARBA00009743"/>
    </source>
</evidence>
<organism evidence="13 14">
    <name type="scientific">Triangularia setosa</name>
    <dbReference type="NCBI Taxonomy" id="2587417"/>
    <lineage>
        <taxon>Eukaryota</taxon>
        <taxon>Fungi</taxon>
        <taxon>Dikarya</taxon>
        <taxon>Ascomycota</taxon>
        <taxon>Pezizomycotina</taxon>
        <taxon>Sordariomycetes</taxon>
        <taxon>Sordariomycetidae</taxon>
        <taxon>Sordariales</taxon>
        <taxon>Podosporaceae</taxon>
        <taxon>Triangularia</taxon>
    </lineage>
</organism>
<comment type="similarity">
    <text evidence="4 10">Belongs to the glycosyl hydrolase 27 family.</text>
</comment>
<evidence type="ECO:0000256" key="9">
    <source>
        <dbReference type="ARBA" id="ARBA00023295"/>
    </source>
</evidence>
<comment type="subcellular location">
    <subcellularLocation>
        <location evidence="3">Secreted</location>
    </subcellularLocation>
</comment>
<reference evidence="13" key="1">
    <citation type="journal article" date="2023" name="Mol. Phylogenet. Evol.">
        <title>Genome-scale phylogeny and comparative genomics of the fungal order Sordariales.</title>
        <authorList>
            <person name="Hensen N."/>
            <person name="Bonometti L."/>
            <person name="Westerberg I."/>
            <person name="Brannstrom I.O."/>
            <person name="Guillou S."/>
            <person name="Cros-Aarteil S."/>
            <person name="Calhoun S."/>
            <person name="Haridas S."/>
            <person name="Kuo A."/>
            <person name="Mondo S."/>
            <person name="Pangilinan J."/>
            <person name="Riley R."/>
            <person name="LaButti K."/>
            <person name="Andreopoulos B."/>
            <person name="Lipzen A."/>
            <person name="Chen C."/>
            <person name="Yan M."/>
            <person name="Daum C."/>
            <person name="Ng V."/>
            <person name="Clum A."/>
            <person name="Steindorff A."/>
            <person name="Ohm R.A."/>
            <person name="Martin F."/>
            <person name="Silar P."/>
            <person name="Natvig D.O."/>
            <person name="Lalanne C."/>
            <person name="Gautier V."/>
            <person name="Ament-Velasquez S.L."/>
            <person name="Kruys A."/>
            <person name="Hutchinson M.I."/>
            <person name="Powell A.J."/>
            <person name="Barry K."/>
            <person name="Miller A.N."/>
            <person name="Grigoriev I.V."/>
            <person name="Debuchy R."/>
            <person name="Gladieux P."/>
            <person name="Hiltunen Thoren M."/>
            <person name="Johannesson H."/>
        </authorList>
    </citation>
    <scope>NUCLEOTIDE SEQUENCE</scope>
    <source>
        <strain evidence="13">CBS 892.96</strain>
    </source>
</reference>
<name>A0AAN6VYY9_9PEZI</name>
<evidence type="ECO:0000256" key="2">
    <source>
        <dbReference type="ARBA" id="ARBA00003969"/>
    </source>
</evidence>
<accession>A0AAN6VYY9</accession>
<dbReference type="Pfam" id="PF17801">
    <property type="entry name" value="Melibiase_C"/>
    <property type="match status" value="1"/>
</dbReference>
<dbReference type="PANTHER" id="PTHR11452">
    <property type="entry name" value="ALPHA-GALACTOSIDASE/ALPHA-N-ACETYLGALACTOSAMINIDASE"/>
    <property type="match status" value="1"/>
</dbReference>
<comment type="catalytic activity">
    <reaction evidence="1 10">
        <text>Hydrolysis of terminal, non-reducing alpha-D-galactose residues in alpha-D-galactosides, including galactose oligosaccharides, galactomannans and galactolipids.</text>
        <dbReference type="EC" id="3.2.1.22"/>
    </reaction>
</comment>
<evidence type="ECO:0000259" key="12">
    <source>
        <dbReference type="Pfam" id="PF17801"/>
    </source>
</evidence>
<proteinExistence type="inferred from homology"/>
<keyword evidence="7 10" id="KW-0378">Hydrolase</keyword>
<evidence type="ECO:0000256" key="3">
    <source>
        <dbReference type="ARBA" id="ARBA00004613"/>
    </source>
</evidence>
<evidence type="ECO:0000313" key="13">
    <source>
        <dbReference type="EMBL" id="KAK4171106.1"/>
    </source>
</evidence>
<dbReference type="GO" id="GO:0005975">
    <property type="term" value="P:carbohydrate metabolic process"/>
    <property type="evidence" value="ECO:0007669"/>
    <property type="project" value="InterPro"/>
</dbReference>
<protein>
    <recommendedName>
        <fullName evidence="10">Alpha-galactosidase</fullName>
        <ecNumber evidence="10">3.2.1.22</ecNumber>
    </recommendedName>
    <alternativeName>
        <fullName evidence="10">Melibiase</fullName>
    </alternativeName>
</protein>
<dbReference type="Gene3D" id="2.60.40.1180">
    <property type="entry name" value="Golgi alpha-mannosidase II"/>
    <property type="match status" value="1"/>
</dbReference>
<feature type="chain" id="PRO_5042835190" description="Alpha-galactosidase" evidence="11">
    <location>
        <begin position="21"/>
        <end position="445"/>
    </location>
</feature>
<dbReference type="Pfam" id="PF16499">
    <property type="entry name" value="Melibiase_2"/>
    <property type="match status" value="2"/>
</dbReference>
<reference evidence="13" key="2">
    <citation type="submission" date="2023-05" db="EMBL/GenBank/DDBJ databases">
        <authorList>
            <consortium name="Lawrence Berkeley National Laboratory"/>
            <person name="Steindorff A."/>
            <person name="Hensen N."/>
            <person name="Bonometti L."/>
            <person name="Westerberg I."/>
            <person name="Brannstrom I.O."/>
            <person name="Guillou S."/>
            <person name="Cros-Aarteil S."/>
            <person name="Calhoun S."/>
            <person name="Haridas S."/>
            <person name="Kuo A."/>
            <person name="Mondo S."/>
            <person name="Pangilinan J."/>
            <person name="Riley R."/>
            <person name="Labutti K."/>
            <person name="Andreopoulos B."/>
            <person name="Lipzen A."/>
            <person name="Chen C."/>
            <person name="Yanf M."/>
            <person name="Daum C."/>
            <person name="Ng V."/>
            <person name="Clum A."/>
            <person name="Ohm R."/>
            <person name="Martin F."/>
            <person name="Silar P."/>
            <person name="Natvig D."/>
            <person name="Lalanne C."/>
            <person name="Gautier V."/>
            <person name="Ament-Velasquez S.L."/>
            <person name="Kruys A."/>
            <person name="Hutchinson M.I."/>
            <person name="Powell A.J."/>
            <person name="Barry K."/>
            <person name="Miller A.N."/>
            <person name="Grigoriev I.V."/>
            <person name="Debuchy R."/>
            <person name="Gladieux P."/>
            <person name="Thoren M.H."/>
            <person name="Johannesson H."/>
        </authorList>
    </citation>
    <scope>NUCLEOTIDE SEQUENCE</scope>
    <source>
        <strain evidence="13">CBS 892.96</strain>
    </source>
</reference>
<keyword evidence="14" id="KW-1185">Reference proteome</keyword>
<dbReference type="SUPFAM" id="SSF51445">
    <property type="entry name" value="(Trans)glycosidases"/>
    <property type="match status" value="1"/>
</dbReference>
<dbReference type="Proteomes" id="UP001302321">
    <property type="component" value="Unassembled WGS sequence"/>
</dbReference>
<feature type="domain" description="Alpha galactosidase C-terminal" evidence="12">
    <location>
        <begin position="354"/>
        <end position="430"/>
    </location>
</feature>
<dbReference type="FunFam" id="3.20.20.70:FF:000197">
    <property type="entry name" value="Alpha-galactosidase"/>
    <property type="match status" value="1"/>
</dbReference>
<keyword evidence="8" id="KW-0325">Glycoprotein</keyword>
<gene>
    <name evidence="13" type="ORF">QBC36DRAFT_250178</name>
</gene>
<evidence type="ECO:0000256" key="10">
    <source>
        <dbReference type="RuleBase" id="RU361168"/>
    </source>
</evidence>
<comment type="function">
    <text evidence="2">Hydrolyzes a variety of simple alpha-D-galactoside as well as more complex molecules such as oligosaccharides and polysaccharides.</text>
</comment>
<dbReference type="EMBL" id="MU866640">
    <property type="protein sequence ID" value="KAK4171106.1"/>
    <property type="molecule type" value="Genomic_DNA"/>
</dbReference>
<dbReference type="InterPro" id="IPR041233">
    <property type="entry name" value="Melibiase_C"/>
</dbReference>
<keyword evidence="6 11" id="KW-0732">Signal</keyword>
<dbReference type="GO" id="GO:0005576">
    <property type="term" value="C:extracellular region"/>
    <property type="evidence" value="ECO:0007669"/>
    <property type="project" value="UniProtKB-SubCell"/>
</dbReference>
<dbReference type="CDD" id="cd14792">
    <property type="entry name" value="GH27"/>
    <property type="match status" value="1"/>
</dbReference>
<evidence type="ECO:0000313" key="14">
    <source>
        <dbReference type="Proteomes" id="UP001302321"/>
    </source>
</evidence>
<keyword evidence="10" id="KW-1015">Disulfide bond</keyword>
<dbReference type="PANTHER" id="PTHR11452:SF61">
    <property type="entry name" value="ALPHA-GALACTOSIDASE B-RELATED"/>
    <property type="match status" value="1"/>
</dbReference>
<dbReference type="PRINTS" id="PR00740">
    <property type="entry name" value="GLHYDRLASE27"/>
</dbReference>
<evidence type="ECO:0000256" key="5">
    <source>
        <dbReference type="ARBA" id="ARBA00022525"/>
    </source>
</evidence>
<evidence type="ECO:0000256" key="7">
    <source>
        <dbReference type="ARBA" id="ARBA00022801"/>
    </source>
</evidence>
<dbReference type="AlphaFoldDB" id="A0AAN6VYY9"/>
<evidence type="ECO:0000256" key="1">
    <source>
        <dbReference type="ARBA" id="ARBA00001255"/>
    </source>
</evidence>
<keyword evidence="9 10" id="KW-0326">Glycosidase</keyword>